<accession>A0A1Q9JJJ2</accession>
<dbReference type="EMBL" id="MJIE01000001">
    <property type="protein sequence ID" value="OLR56373.1"/>
    <property type="molecule type" value="Genomic_DNA"/>
</dbReference>
<dbReference type="STRING" id="1261640.BHK98_10015"/>
<sequence length="639" mass="73902">MLDFDIDKMLFTIPPENHDCREVRRILEEHPEVEFVSFVGIDMGGHDTDEKIPVRAFLEDMEKLLEHGVQTDGSSVALPMIADLGNAKVDIIPDKTVNWYVDYNYRNVCAKYGLPVGTLRIPSFLVHNETFECGSRSILRNALRYMKEELRRELREHPYVFRYIEGADSVDDIDDFVVTSATELEFWVRTPDDKGDREQLFIAQTLKEQYWKRTYGEVRTALEETLLILDKYGFGVEMGHKEVGGVKARMNNGGQYNHVMEQLEIDWKYTDAIQAADNENQVKYVVRDIFTRHGLDVTFMAKPFEGVAGSGEHTHIGLAARRKDGKLISLFAPRSMKEDFMSPVGFGALMGILKNYEVINPFISSSNDSLNRLKPGYEAPVCIVTSLGKAVDKPSRNRTVLVGLIRDVHNPMATRFELRAPNPKSNTYLVLATSYMAVMDGVKAVLEAEKTPKELEASLSKKYGEEDFYLEKDREYRSEEDVFEYYTEEEREKLFGRAPATVWENLEAFDRYPEKIEVFNRGNVLPNILFESYREQTLSQWKLELHDRLIPNTMGFIRSCRKRHTDEDFSDYDIKNWLEIDKIRHEIAKDTITDKSLLTQAKEALDARQYDRASALQLEIKRRVEELTALYTRYKKNLL</sequence>
<dbReference type="OrthoDB" id="9807095at2"/>
<comment type="similarity">
    <text evidence="1 3 4">Belongs to the glutamine synthetase family.</text>
</comment>
<reference evidence="6 7" key="1">
    <citation type="journal article" date="2016" name="Appl. Environ. Microbiol.">
        <title>Function and Phylogeny of Bacterial Butyryl Coenzyme A:Acetate Transferases and Their Diversity in the Proximal Colon of Swine.</title>
        <authorList>
            <person name="Trachsel J."/>
            <person name="Bayles D.O."/>
            <person name="Looft T."/>
            <person name="Levine U.Y."/>
            <person name="Allen H.K."/>
        </authorList>
    </citation>
    <scope>NUCLEOTIDE SEQUENCE [LARGE SCALE GENOMIC DNA]</scope>
    <source>
        <strain evidence="6 7">68-3-10</strain>
    </source>
</reference>
<dbReference type="Proteomes" id="UP000187404">
    <property type="component" value="Unassembled WGS sequence"/>
</dbReference>
<organism evidence="6 7">
    <name type="scientific">Hornefia porci</name>
    <dbReference type="NCBI Taxonomy" id="2652292"/>
    <lineage>
        <taxon>Bacteria</taxon>
        <taxon>Bacillati</taxon>
        <taxon>Bacillota</taxon>
        <taxon>Clostridia</taxon>
        <taxon>Peptostreptococcales</taxon>
        <taxon>Anaerovoracaceae</taxon>
        <taxon>Hornefia</taxon>
    </lineage>
</organism>
<evidence type="ECO:0000256" key="3">
    <source>
        <dbReference type="PROSITE-ProRule" id="PRU01331"/>
    </source>
</evidence>
<dbReference type="PANTHER" id="PTHR43407:SF1">
    <property type="entry name" value="LENGSIN"/>
    <property type="match status" value="1"/>
</dbReference>
<dbReference type="EC" id="6.3.1.2" evidence="2"/>
<dbReference type="PROSITE" id="PS51987">
    <property type="entry name" value="GS_CATALYTIC"/>
    <property type="match status" value="1"/>
</dbReference>
<dbReference type="AlphaFoldDB" id="A0A1Q9JJJ2"/>
<dbReference type="Gene3D" id="3.30.590.10">
    <property type="entry name" value="Glutamine synthetase/guanido kinase, catalytic domain"/>
    <property type="match status" value="1"/>
</dbReference>
<keyword evidence="7" id="KW-1185">Reference proteome</keyword>
<dbReference type="GO" id="GO:0016020">
    <property type="term" value="C:membrane"/>
    <property type="evidence" value="ECO:0007669"/>
    <property type="project" value="TreeGrafter"/>
</dbReference>
<dbReference type="GO" id="GO:0019740">
    <property type="term" value="P:nitrogen utilization"/>
    <property type="evidence" value="ECO:0007669"/>
    <property type="project" value="TreeGrafter"/>
</dbReference>
<dbReference type="RefSeq" id="WP_075713936.1">
    <property type="nucleotide sequence ID" value="NZ_MJIE01000001.1"/>
</dbReference>
<evidence type="ECO:0000256" key="2">
    <source>
        <dbReference type="ARBA" id="ARBA00012937"/>
    </source>
</evidence>
<dbReference type="InterPro" id="IPR008146">
    <property type="entry name" value="Gln_synth_cat_dom"/>
</dbReference>
<evidence type="ECO:0000313" key="7">
    <source>
        <dbReference type="Proteomes" id="UP000187404"/>
    </source>
</evidence>
<dbReference type="GO" id="GO:0004356">
    <property type="term" value="F:glutamine synthetase activity"/>
    <property type="evidence" value="ECO:0007669"/>
    <property type="project" value="UniProtKB-EC"/>
</dbReference>
<name>A0A1Q9JJJ2_9FIRM</name>
<evidence type="ECO:0000259" key="5">
    <source>
        <dbReference type="PROSITE" id="PS51987"/>
    </source>
</evidence>
<dbReference type="PANTHER" id="PTHR43407">
    <property type="entry name" value="GLUTAMINE SYNTHETASE"/>
    <property type="match status" value="1"/>
</dbReference>
<evidence type="ECO:0000256" key="1">
    <source>
        <dbReference type="ARBA" id="ARBA00009897"/>
    </source>
</evidence>
<protein>
    <recommendedName>
        <fullName evidence="2">glutamine synthetase</fullName>
        <ecNumber evidence="2">6.3.1.2</ecNumber>
    </recommendedName>
</protein>
<evidence type="ECO:0000313" key="6">
    <source>
        <dbReference type="EMBL" id="OLR56373.1"/>
    </source>
</evidence>
<gene>
    <name evidence="6" type="ORF">BHK98_10015</name>
</gene>
<dbReference type="GO" id="GO:0006542">
    <property type="term" value="P:glutamine biosynthetic process"/>
    <property type="evidence" value="ECO:0007669"/>
    <property type="project" value="TreeGrafter"/>
</dbReference>
<dbReference type="Pfam" id="PF00120">
    <property type="entry name" value="Gln-synt_C"/>
    <property type="match status" value="1"/>
</dbReference>
<comment type="caution">
    <text evidence="6">The sequence shown here is derived from an EMBL/GenBank/DDBJ whole genome shotgun (WGS) entry which is preliminary data.</text>
</comment>
<proteinExistence type="inferred from homology"/>
<evidence type="ECO:0000256" key="4">
    <source>
        <dbReference type="RuleBase" id="RU000384"/>
    </source>
</evidence>
<dbReference type="GO" id="GO:0005737">
    <property type="term" value="C:cytoplasm"/>
    <property type="evidence" value="ECO:0007669"/>
    <property type="project" value="TreeGrafter"/>
</dbReference>
<feature type="domain" description="GS catalytic" evidence="5">
    <location>
        <begin position="135"/>
        <end position="562"/>
    </location>
</feature>
<dbReference type="SUPFAM" id="SSF55931">
    <property type="entry name" value="Glutamine synthetase/guanido kinase"/>
    <property type="match status" value="1"/>
</dbReference>
<dbReference type="SMART" id="SM01230">
    <property type="entry name" value="Gln-synt_C"/>
    <property type="match status" value="1"/>
</dbReference>
<dbReference type="InterPro" id="IPR014746">
    <property type="entry name" value="Gln_synth/guanido_kin_cat_dom"/>
</dbReference>